<keyword evidence="7" id="KW-1185">Reference proteome</keyword>
<dbReference type="EMBL" id="JAKMXF010000354">
    <property type="protein sequence ID" value="KAI6646597.1"/>
    <property type="molecule type" value="Genomic_DNA"/>
</dbReference>
<feature type="region of interest" description="Disordered" evidence="4">
    <location>
        <begin position="93"/>
        <end position="112"/>
    </location>
</feature>
<proteinExistence type="predicted"/>
<organism evidence="6 7">
    <name type="scientific">Oopsacas minuta</name>
    <dbReference type="NCBI Taxonomy" id="111878"/>
    <lineage>
        <taxon>Eukaryota</taxon>
        <taxon>Metazoa</taxon>
        <taxon>Porifera</taxon>
        <taxon>Hexactinellida</taxon>
        <taxon>Hexasterophora</taxon>
        <taxon>Lyssacinosida</taxon>
        <taxon>Leucopsacidae</taxon>
        <taxon>Oopsacas</taxon>
    </lineage>
</organism>
<comment type="caution">
    <text evidence="6">The sequence shown here is derived from an EMBL/GenBank/DDBJ whole genome shotgun (WGS) entry which is preliminary data.</text>
</comment>
<evidence type="ECO:0000256" key="2">
    <source>
        <dbReference type="ARBA" id="ARBA00023125"/>
    </source>
</evidence>
<keyword evidence="1" id="KW-0805">Transcription regulation</keyword>
<dbReference type="GO" id="GO:0003677">
    <property type="term" value="F:DNA binding"/>
    <property type="evidence" value="ECO:0007669"/>
    <property type="project" value="UniProtKB-KW"/>
</dbReference>
<name>A0AAV7JCX7_9METZ</name>
<dbReference type="Gene3D" id="1.20.5.170">
    <property type="match status" value="1"/>
</dbReference>
<sequence>MASNITEEEITHMDIKDLNRILKIQNISKNERTKIKGIRRKNKMKKYRRDSRIRTDPKKLQKVKLHLEQELLALAYEVVELRELKDYFISKHARLPDPDNDEDEYGEFVTVD</sequence>
<dbReference type="Proteomes" id="UP001165289">
    <property type="component" value="Unassembled WGS sequence"/>
</dbReference>
<evidence type="ECO:0000259" key="5">
    <source>
        <dbReference type="Pfam" id="PF03131"/>
    </source>
</evidence>
<dbReference type="InterPro" id="IPR004826">
    <property type="entry name" value="bZIP_Maf"/>
</dbReference>
<dbReference type="Pfam" id="PF03131">
    <property type="entry name" value="bZIP_Maf"/>
    <property type="match status" value="1"/>
</dbReference>
<dbReference type="SUPFAM" id="SSF47454">
    <property type="entry name" value="A DNA-binding domain in eukaryotic transcription factors"/>
    <property type="match status" value="1"/>
</dbReference>
<gene>
    <name evidence="6" type="ORF">LOD99_12718</name>
</gene>
<dbReference type="InterPro" id="IPR008917">
    <property type="entry name" value="TF_DNA-bd_sf"/>
</dbReference>
<evidence type="ECO:0000313" key="7">
    <source>
        <dbReference type="Proteomes" id="UP001165289"/>
    </source>
</evidence>
<evidence type="ECO:0000313" key="6">
    <source>
        <dbReference type="EMBL" id="KAI6646597.1"/>
    </source>
</evidence>
<evidence type="ECO:0000256" key="1">
    <source>
        <dbReference type="ARBA" id="ARBA00023015"/>
    </source>
</evidence>
<accession>A0AAV7JCX7</accession>
<keyword evidence="2" id="KW-0238">DNA-binding</keyword>
<feature type="domain" description="Basic leucine zipper" evidence="5">
    <location>
        <begin position="6"/>
        <end position="95"/>
    </location>
</feature>
<dbReference type="AlphaFoldDB" id="A0AAV7JCX7"/>
<evidence type="ECO:0000256" key="4">
    <source>
        <dbReference type="SAM" id="MobiDB-lite"/>
    </source>
</evidence>
<dbReference type="GO" id="GO:0006355">
    <property type="term" value="P:regulation of DNA-templated transcription"/>
    <property type="evidence" value="ECO:0007669"/>
    <property type="project" value="InterPro"/>
</dbReference>
<evidence type="ECO:0000256" key="3">
    <source>
        <dbReference type="ARBA" id="ARBA00023163"/>
    </source>
</evidence>
<protein>
    <recommendedName>
        <fullName evidence="5">Basic leucine zipper domain-containing protein</fullName>
    </recommendedName>
</protein>
<reference evidence="6 7" key="1">
    <citation type="journal article" date="2023" name="BMC Biol.">
        <title>The compact genome of the sponge Oopsacas minuta (Hexactinellida) is lacking key metazoan core genes.</title>
        <authorList>
            <person name="Santini S."/>
            <person name="Schenkelaars Q."/>
            <person name="Jourda C."/>
            <person name="Duchesne M."/>
            <person name="Belahbib H."/>
            <person name="Rocher C."/>
            <person name="Selva M."/>
            <person name="Riesgo A."/>
            <person name="Vervoort M."/>
            <person name="Leys S.P."/>
            <person name="Kodjabachian L."/>
            <person name="Le Bivic A."/>
            <person name="Borchiellini C."/>
            <person name="Claverie J.M."/>
            <person name="Renard E."/>
        </authorList>
    </citation>
    <scope>NUCLEOTIDE SEQUENCE [LARGE SCALE GENOMIC DNA]</scope>
    <source>
        <strain evidence="6">SPO-2</strain>
    </source>
</reference>
<keyword evidence="3" id="KW-0804">Transcription</keyword>